<reference evidence="1 2" key="1">
    <citation type="journal article" date="2015" name="Mol. Plant Microbe Interact.">
        <title>Genome, transcriptome, and functional analyses of Penicillium expansum provide new insights into secondary metabolism and pathogenicity.</title>
        <authorList>
            <person name="Ballester A.R."/>
            <person name="Marcet-Houben M."/>
            <person name="Levin E."/>
            <person name="Sela N."/>
            <person name="Selma-Lazaro C."/>
            <person name="Carmona L."/>
            <person name="Wisniewski M."/>
            <person name="Droby S."/>
            <person name="Gonzalez-Candelas L."/>
            <person name="Gabaldon T."/>
        </authorList>
    </citation>
    <scope>NUCLEOTIDE SEQUENCE [LARGE SCALE GENOMIC DNA]</scope>
    <source>
        <strain evidence="1 2">PHI-1</strain>
    </source>
</reference>
<dbReference type="OrthoDB" id="3853075at2759"/>
<proteinExistence type="predicted"/>
<dbReference type="EMBL" id="JQGA01000015">
    <property type="protein sequence ID" value="KGO78258.1"/>
    <property type="molecule type" value="Genomic_DNA"/>
</dbReference>
<evidence type="ECO:0000313" key="1">
    <source>
        <dbReference type="EMBL" id="KGO78258.1"/>
    </source>
</evidence>
<keyword evidence="2" id="KW-1185">Reference proteome</keyword>
<evidence type="ECO:0000313" key="2">
    <source>
        <dbReference type="Proteomes" id="UP000030104"/>
    </source>
</evidence>
<gene>
    <name evidence="1" type="ORF">PITC_036260</name>
</gene>
<protein>
    <submittedName>
        <fullName evidence="1">Uncharacterized protein</fullName>
    </submittedName>
</protein>
<dbReference type="HOGENOM" id="CLU_2237503_0_0_1"/>
<dbReference type="AlphaFoldDB" id="A0A0A2LGD9"/>
<accession>A0A0A2LGD9</accession>
<sequence>MWRDVIRAMFNCRALGLNIMNLTLNYNSGAEDESLFHDLTIEEWEDILRDRKFETEKIYECDMVSDATEEAMLASPGTFCDTTMYRYAPEIFPQVVDKRSGLVMF</sequence>
<organism evidence="1 2">
    <name type="scientific">Penicillium italicum</name>
    <name type="common">Blue mold</name>
    <dbReference type="NCBI Taxonomy" id="40296"/>
    <lineage>
        <taxon>Eukaryota</taxon>
        <taxon>Fungi</taxon>
        <taxon>Dikarya</taxon>
        <taxon>Ascomycota</taxon>
        <taxon>Pezizomycotina</taxon>
        <taxon>Eurotiomycetes</taxon>
        <taxon>Eurotiomycetidae</taxon>
        <taxon>Eurotiales</taxon>
        <taxon>Aspergillaceae</taxon>
        <taxon>Penicillium</taxon>
    </lineage>
</organism>
<dbReference type="Proteomes" id="UP000030104">
    <property type="component" value="Unassembled WGS sequence"/>
</dbReference>
<name>A0A0A2LGD9_PENIT</name>
<comment type="caution">
    <text evidence="1">The sequence shown here is derived from an EMBL/GenBank/DDBJ whole genome shotgun (WGS) entry which is preliminary data.</text>
</comment>